<evidence type="ECO:0000256" key="10">
    <source>
        <dbReference type="ARBA" id="ARBA00022777"/>
    </source>
</evidence>
<keyword evidence="10 17" id="KW-0418">Kinase</keyword>
<dbReference type="InterPro" id="IPR036097">
    <property type="entry name" value="HisK_dim/P_sf"/>
</dbReference>
<evidence type="ECO:0000256" key="12">
    <source>
        <dbReference type="ARBA" id="ARBA00022989"/>
    </source>
</evidence>
<dbReference type="Proteomes" id="UP001164819">
    <property type="component" value="Chromosome"/>
</dbReference>
<evidence type="ECO:0000256" key="1">
    <source>
        <dbReference type="ARBA" id="ARBA00000085"/>
    </source>
</evidence>
<feature type="transmembrane region" description="Helical" evidence="15">
    <location>
        <begin position="7"/>
        <end position="29"/>
    </location>
</feature>
<keyword evidence="7" id="KW-0808">Transferase</keyword>
<evidence type="ECO:0000256" key="13">
    <source>
        <dbReference type="ARBA" id="ARBA00023012"/>
    </source>
</evidence>
<protein>
    <recommendedName>
        <fullName evidence="3">histidine kinase</fullName>
        <ecNumber evidence="3">2.7.13.3</ecNumber>
    </recommendedName>
</protein>
<dbReference type="Pfam" id="PF00512">
    <property type="entry name" value="HisKA"/>
    <property type="match status" value="1"/>
</dbReference>
<evidence type="ECO:0000256" key="4">
    <source>
        <dbReference type="ARBA" id="ARBA00022448"/>
    </source>
</evidence>
<dbReference type="PROSITE" id="PS50109">
    <property type="entry name" value="HIS_KIN"/>
    <property type="match status" value="1"/>
</dbReference>
<dbReference type="InterPro" id="IPR050351">
    <property type="entry name" value="BphY/WalK/GraS-like"/>
</dbReference>
<evidence type="ECO:0000256" key="5">
    <source>
        <dbReference type="ARBA" id="ARBA00022475"/>
    </source>
</evidence>
<comment type="catalytic activity">
    <reaction evidence="1">
        <text>ATP + protein L-histidine = ADP + protein N-phospho-L-histidine.</text>
        <dbReference type="EC" id="2.7.13.3"/>
    </reaction>
</comment>
<dbReference type="GO" id="GO:0016036">
    <property type="term" value="P:cellular response to phosphate starvation"/>
    <property type="evidence" value="ECO:0007669"/>
    <property type="project" value="TreeGrafter"/>
</dbReference>
<keyword evidence="9" id="KW-0547">Nucleotide-binding</keyword>
<dbReference type="InterPro" id="IPR005467">
    <property type="entry name" value="His_kinase_dom"/>
</dbReference>
<dbReference type="InterPro" id="IPR036890">
    <property type="entry name" value="HATPase_C_sf"/>
</dbReference>
<evidence type="ECO:0000256" key="3">
    <source>
        <dbReference type="ARBA" id="ARBA00012438"/>
    </source>
</evidence>
<accession>A0A9E9LFC9</accession>
<dbReference type="InterPro" id="IPR035965">
    <property type="entry name" value="PAS-like_dom_sf"/>
</dbReference>
<organism evidence="17">
    <name type="scientific">Oxalobacter aliiformigenes</name>
    <dbReference type="NCBI Taxonomy" id="2946593"/>
    <lineage>
        <taxon>Bacteria</taxon>
        <taxon>Pseudomonadati</taxon>
        <taxon>Pseudomonadota</taxon>
        <taxon>Betaproteobacteria</taxon>
        <taxon>Burkholderiales</taxon>
        <taxon>Oxalobacteraceae</taxon>
        <taxon>Oxalobacter</taxon>
    </lineage>
</organism>
<dbReference type="PANTHER" id="PTHR45453">
    <property type="entry name" value="PHOSPHATE REGULON SENSOR PROTEIN PHOR"/>
    <property type="match status" value="1"/>
</dbReference>
<keyword evidence="13" id="KW-0902">Two-component regulatory system</keyword>
<dbReference type="InterPro" id="IPR003594">
    <property type="entry name" value="HATPase_dom"/>
</dbReference>
<keyword evidence="14 15" id="KW-0472">Membrane</keyword>
<evidence type="ECO:0000256" key="15">
    <source>
        <dbReference type="SAM" id="Phobius"/>
    </source>
</evidence>
<dbReference type="GO" id="GO:0005524">
    <property type="term" value="F:ATP binding"/>
    <property type="evidence" value="ECO:0007669"/>
    <property type="project" value="UniProtKB-KW"/>
</dbReference>
<dbReference type="SMART" id="SM00388">
    <property type="entry name" value="HisKA"/>
    <property type="match status" value="1"/>
</dbReference>
<evidence type="ECO:0000256" key="8">
    <source>
        <dbReference type="ARBA" id="ARBA00022692"/>
    </source>
</evidence>
<evidence type="ECO:0000256" key="2">
    <source>
        <dbReference type="ARBA" id="ARBA00004429"/>
    </source>
</evidence>
<dbReference type="Gene3D" id="1.10.287.130">
    <property type="match status" value="1"/>
</dbReference>
<evidence type="ECO:0000256" key="7">
    <source>
        <dbReference type="ARBA" id="ARBA00022679"/>
    </source>
</evidence>
<name>A0A9E9LFC9_9BURK</name>
<dbReference type="PRINTS" id="PR00344">
    <property type="entry name" value="BCTRLSENSOR"/>
</dbReference>
<evidence type="ECO:0000256" key="9">
    <source>
        <dbReference type="ARBA" id="ARBA00022741"/>
    </source>
</evidence>
<dbReference type="SMART" id="SM00387">
    <property type="entry name" value="HATPase_c"/>
    <property type="match status" value="1"/>
</dbReference>
<evidence type="ECO:0000256" key="6">
    <source>
        <dbReference type="ARBA" id="ARBA00022553"/>
    </source>
</evidence>
<reference evidence="17" key="1">
    <citation type="journal article" date="2022" name="Front. Microbiol.">
        <title>New perspectives on an old grouping: The genomic and phenotypic variability of Oxalobacter formigenes and the implications for calcium oxalate stone prevention.</title>
        <authorList>
            <person name="Chmiel J.A."/>
            <person name="Carr C."/>
            <person name="Stuivenberg G.A."/>
            <person name="Venema R."/>
            <person name="Chanyi R.M."/>
            <person name="Al K.F."/>
            <person name="Giguere D."/>
            <person name="Say H."/>
            <person name="Akouris P.P."/>
            <person name="Dominguez Romero S.A."/>
            <person name="Kwong A."/>
            <person name="Tai V."/>
            <person name="Koval S.F."/>
            <person name="Razvi H."/>
            <person name="Bjazevic J."/>
            <person name="Burton J.P."/>
        </authorList>
    </citation>
    <scope>NUCLEOTIDE SEQUENCE</scope>
    <source>
        <strain evidence="17">OxK</strain>
    </source>
</reference>
<gene>
    <name evidence="17" type="primary">phoR</name>
    <name evidence="17" type="ORF">NB646_04635</name>
</gene>
<dbReference type="RefSeq" id="WP_269316296.1">
    <property type="nucleotide sequence ID" value="NZ_CP098251.1"/>
</dbReference>
<dbReference type="EC" id="2.7.13.3" evidence="3"/>
<dbReference type="InterPro" id="IPR004358">
    <property type="entry name" value="Sig_transdc_His_kin-like_C"/>
</dbReference>
<dbReference type="FunFam" id="3.30.565.10:FF:000006">
    <property type="entry name" value="Sensor histidine kinase WalK"/>
    <property type="match status" value="1"/>
</dbReference>
<keyword evidence="6" id="KW-0597">Phosphoprotein</keyword>
<dbReference type="Gene3D" id="3.30.565.10">
    <property type="entry name" value="Histidine kinase-like ATPase, C-terminal domain"/>
    <property type="match status" value="1"/>
</dbReference>
<proteinExistence type="predicted"/>
<feature type="transmembrane region" description="Helical" evidence="15">
    <location>
        <begin position="35"/>
        <end position="60"/>
    </location>
</feature>
<evidence type="ECO:0000256" key="11">
    <source>
        <dbReference type="ARBA" id="ARBA00022840"/>
    </source>
</evidence>
<evidence type="ECO:0000313" key="17">
    <source>
        <dbReference type="EMBL" id="WAV92007.1"/>
    </source>
</evidence>
<dbReference type="SUPFAM" id="SSF55874">
    <property type="entry name" value="ATPase domain of HSP90 chaperone/DNA topoisomerase II/histidine kinase"/>
    <property type="match status" value="1"/>
</dbReference>
<comment type="subcellular location">
    <subcellularLocation>
        <location evidence="2">Cell inner membrane</location>
        <topology evidence="2">Multi-pass membrane protein</topology>
    </subcellularLocation>
</comment>
<dbReference type="EMBL" id="CP098251">
    <property type="protein sequence ID" value="WAV92007.1"/>
    <property type="molecule type" value="Genomic_DNA"/>
</dbReference>
<dbReference type="SUPFAM" id="SSF47384">
    <property type="entry name" value="Homodimeric domain of signal transducing histidine kinase"/>
    <property type="match status" value="1"/>
</dbReference>
<dbReference type="SUPFAM" id="SSF55785">
    <property type="entry name" value="PYP-like sensor domain (PAS domain)"/>
    <property type="match status" value="1"/>
</dbReference>
<dbReference type="InterPro" id="IPR021766">
    <property type="entry name" value="PhoR_N"/>
</dbReference>
<sequence>MNPHVLFWIPAALRLAGIWIGSAVLWYFFGPVIGLLAGLALTTAMTVVQLYYLSALDIWLDSPRSDRLPDGWGAWHAVYSHLYRLNHDEEKSKKELTEWLTRFREAMNFLPDGVAIMDNVLFLDWCNPMAEKHLGLDLGRDRDMRITNLVRDPAFIDYVILGKYDEPLEMKFNDRYLVLQIIPFGNRRQILVTHDKTDSIRTEKIRRDFIANASHELRTPLTVINGFLELAIAQPDLDRETRLSHLNMMREQGERMQSLVEDMLTLTNLESNDYPIRREPFDAPLLVRNIYQAAQALSGGRHVFELEMDGPETLYGSMDEIRTAFTNLVTNAIRYTPDGGSITLKWTSTEEGPRFSVRDTGIGIEAKHIPRLTQRFYQVDKSRSRQVNGTGLGLSIVRHVLLRHEARLDIESEPGKGSEFSAQFSRRILVP</sequence>
<dbReference type="InterPro" id="IPR003661">
    <property type="entry name" value="HisK_dim/P_dom"/>
</dbReference>
<keyword evidence="11" id="KW-0067">ATP-binding</keyword>
<dbReference type="CDD" id="cd00082">
    <property type="entry name" value="HisKA"/>
    <property type="match status" value="1"/>
</dbReference>
<feature type="domain" description="Histidine kinase" evidence="16">
    <location>
        <begin position="212"/>
        <end position="428"/>
    </location>
</feature>
<dbReference type="Pfam" id="PF02518">
    <property type="entry name" value="HATPase_c"/>
    <property type="match status" value="1"/>
</dbReference>
<dbReference type="Pfam" id="PF11808">
    <property type="entry name" value="PhoR"/>
    <property type="match status" value="1"/>
</dbReference>
<dbReference type="GO" id="GO:0006817">
    <property type="term" value="P:phosphate ion transport"/>
    <property type="evidence" value="ECO:0007669"/>
    <property type="project" value="UniProtKB-KW"/>
</dbReference>
<dbReference type="AlphaFoldDB" id="A0A9E9LFC9"/>
<keyword evidence="12 15" id="KW-1133">Transmembrane helix</keyword>
<dbReference type="GO" id="GO:0005886">
    <property type="term" value="C:plasma membrane"/>
    <property type="evidence" value="ECO:0007669"/>
    <property type="project" value="UniProtKB-SubCell"/>
</dbReference>
<evidence type="ECO:0000259" key="16">
    <source>
        <dbReference type="PROSITE" id="PS50109"/>
    </source>
</evidence>
<dbReference type="NCBIfam" id="TIGR02966">
    <property type="entry name" value="phoR_proteo"/>
    <property type="match status" value="1"/>
</dbReference>
<dbReference type="InterPro" id="IPR014310">
    <property type="entry name" value="Sig_transdc_His_kinase_PhoR"/>
</dbReference>
<evidence type="ECO:0000256" key="14">
    <source>
        <dbReference type="ARBA" id="ARBA00023136"/>
    </source>
</evidence>
<keyword evidence="5" id="KW-1003">Cell membrane</keyword>
<dbReference type="FunFam" id="1.10.287.130:FF:000001">
    <property type="entry name" value="Two-component sensor histidine kinase"/>
    <property type="match status" value="1"/>
</dbReference>
<dbReference type="GO" id="GO:0000155">
    <property type="term" value="F:phosphorelay sensor kinase activity"/>
    <property type="evidence" value="ECO:0007669"/>
    <property type="project" value="InterPro"/>
</dbReference>
<dbReference type="GO" id="GO:0004721">
    <property type="term" value="F:phosphoprotein phosphatase activity"/>
    <property type="evidence" value="ECO:0007669"/>
    <property type="project" value="InterPro"/>
</dbReference>
<dbReference type="PANTHER" id="PTHR45453:SF1">
    <property type="entry name" value="PHOSPHATE REGULON SENSOR PROTEIN PHOR"/>
    <property type="match status" value="1"/>
</dbReference>
<keyword evidence="8 15" id="KW-0812">Transmembrane</keyword>
<keyword evidence="4" id="KW-0813">Transport</keyword>